<gene>
    <name evidence="3" type="ORF">ARMGADRAFT_1169202</name>
</gene>
<protein>
    <submittedName>
        <fullName evidence="3">Uncharacterized protein</fullName>
    </submittedName>
</protein>
<feature type="transmembrane region" description="Helical" evidence="1">
    <location>
        <begin position="408"/>
        <end position="433"/>
    </location>
</feature>
<dbReference type="PANTHER" id="PTHR35043">
    <property type="entry name" value="TRANSCRIPTION FACTOR DOMAIN-CONTAINING PROTEIN"/>
    <property type="match status" value="1"/>
</dbReference>
<feature type="chain" id="PRO_5013655548" evidence="2">
    <location>
        <begin position="22"/>
        <end position="516"/>
    </location>
</feature>
<keyword evidence="1" id="KW-0472">Membrane</keyword>
<evidence type="ECO:0000256" key="1">
    <source>
        <dbReference type="SAM" id="Phobius"/>
    </source>
</evidence>
<name>A0A2H3CWL1_ARMGA</name>
<organism evidence="3 4">
    <name type="scientific">Armillaria gallica</name>
    <name type="common">Bulbous honey fungus</name>
    <name type="synonym">Armillaria bulbosa</name>
    <dbReference type="NCBI Taxonomy" id="47427"/>
    <lineage>
        <taxon>Eukaryota</taxon>
        <taxon>Fungi</taxon>
        <taxon>Dikarya</taxon>
        <taxon>Basidiomycota</taxon>
        <taxon>Agaricomycotina</taxon>
        <taxon>Agaricomycetes</taxon>
        <taxon>Agaricomycetidae</taxon>
        <taxon>Agaricales</taxon>
        <taxon>Marasmiineae</taxon>
        <taxon>Physalacriaceae</taxon>
        <taxon>Armillaria</taxon>
    </lineage>
</organism>
<accession>A0A2H3CWL1</accession>
<proteinExistence type="predicted"/>
<dbReference type="OMA" id="DCIATPV"/>
<dbReference type="EMBL" id="KZ293685">
    <property type="protein sequence ID" value="PBK86210.1"/>
    <property type="molecule type" value="Genomic_DNA"/>
</dbReference>
<feature type="transmembrane region" description="Helical" evidence="1">
    <location>
        <begin position="473"/>
        <end position="494"/>
    </location>
</feature>
<keyword evidence="1" id="KW-1133">Transmembrane helix</keyword>
<evidence type="ECO:0000256" key="2">
    <source>
        <dbReference type="SAM" id="SignalP"/>
    </source>
</evidence>
<keyword evidence="2" id="KW-0732">Signal</keyword>
<feature type="transmembrane region" description="Helical" evidence="1">
    <location>
        <begin position="254"/>
        <end position="273"/>
    </location>
</feature>
<evidence type="ECO:0000313" key="3">
    <source>
        <dbReference type="EMBL" id="PBK86210.1"/>
    </source>
</evidence>
<feature type="transmembrane region" description="Helical" evidence="1">
    <location>
        <begin position="43"/>
        <end position="63"/>
    </location>
</feature>
<feature type="signal peptide" evidence="2">
    <location>
        <begin position="1"/>
        <end position="21"/>
    </location>
</feature>
<dbReference type="PANTHER" id="PTHR35043:SF7">
    <property type="entry name" value="TRANSCRIPTION FACTOR DOMAIN-CONTAINING PROTEIN"/>
    <property type="match status" value="1"/>
</dbReference>
<reference evidence="4" key="1">
    <citation type="journal article" date="2017" name="Nat. Ecol. Evol.">
        <title>Genome expansion and lineage-specific genetic innovations in the forest pathogenic fungi Armillaria.</title>
        <authorList>
            <person name="Sipos G."/>
            <person name="Prasanna A.N."/>
            <person name="Walter M.C."/>
            <person name="O'Connor E."/>
            <person name="Balint B."/>
            <person name="Krizsan K."/>
            <person name="Kiss B."/>
            <person name="Hess J."/>
            <person name="Varga T."/>
            <person name="Slot J."/>
            <person name="Riley R."/>
            <person name="Boka B."/>
            <person name="Rigling D."/>
            <person name="Barry K."/>
            <person name="Lee J."/>
            <person name="Mihaltcheva S."/>
            <person name="LaButti K."/>
            <person name="Lipzen A."/>
            <person name="Waldron R."/>
            <person name="Moloney N.M."/>
            <person name="Sperisen C."/>
            <person name="Kredics L."/>
            <person name="Vagvoelgyi C."/>
            <person name="Patrignani A."/>
            <person name="Fitzpatrick D."/>
            <person name="Nagy I."/>
            <person name="Doyle S."/>
            <person name="Anderson J.B."/>
            <person name="Grigoriev I.V."/>
            <person name="Gueldener U."/>
            <person name="Muensterkoetter M."/>
            <person name="Nagy L.G."/>
        </authorList>
    </citation>
    <scope>NUCLEOTIDE SEQUENCE [LARGE SCALE GENOMIC DNA]</scope>
    <source>
        <strain evidence="4">Ar21-2</strain>
    </source>
</reference>
<keyword evidence="1" id="KW-0812">Transmembrane</keyword>
<dbReference type="InParanoid" id="A0A2H3CWL1"/>
<dbReference type="AlphaFoldDB" id="A0A2H3CWL1"/>
<dbReference type="STRING" id="47427.A0A2H3CWL1"/>
<evidence type="ECO:0000313" key="4">
    <source>
        <dbReference type="Proteomes" id="UP000217790"/>
    </source>
</evidence>
<keyword evidence="4" id="KW-1185">Reference proteome</keyword>
<feature type="transmembrane region" description="Helical" evidence="1">
    <location>
        <begin position="376"/>
        <end position="396"/>
    </location>
</feature>
<sequence>MRLKGILLVVLLVNCFVLGESAPPGDKDSSPACSEDCRTLPGILWSCVVTIFACTWISVHPNVPGRNVTRKGWFSGTLARAKVMGIAILTPEVVVAWAVLQFRVAREVYLLDKQPHPTSIWSHGIHAITARTKSILRPLNNVVTRRQDAHADFHDVDNDSVILQTVIDPPRLTMAHGFGVSMGAFYDAETEKLLVLRCLKDDPCLVEKLAQIEELSIQDRSKGDAFSKTISIFQISWFGAQCFARINQHLPITLLEVTALAFAVLSIITYVIWWHKPLNVQYHTCVGVKEFGTFPTAPDTKPESHACHGGNPAQTSPVKLIARFIHLVRSVVESMRDEAAGALSGEAKNCAGYHDVDDGAYPFSCCASYSDMGDVWVRLVAIIIVGSMFGAIHCTAWSFSFPSRAEKILWRFSSVAVLIGLLAPVFIGLSGILTRLLEKWMPNGPKLRVPRSWQEHPLWDTSKTVTDFKPPKLGALGLAVYITSRISLIILALIQLRSLPSLAFNTVNWTPYIPHI</sequence>
<dbReference type="OrthoDB" id="9451547at2759"/>
<dbReference type="Proteomes" id="UP000217790">
    <property type="component" value="Unassembled WGS sequence"/>
</dbReference>